<dbReference type="GO" id="GO:0005634">
    <property type="term" value="C:nucleus"/>
    <property type="evidence" value="ECO:0007669"/>
    <property type="project" value="UniProtKB-SubCell"/>
</dbReference>
<dbReference type="PANTHER" id="PTHR23335:SF35">
    <property type="entry name" value="OS01G0923600 PROTEIN"/>
    <property type="match status" value="1"/>
</dbReference>
<dbReference type="AlphaFoldDB" id="A0A6G1EKE0"/>
<dbReference type="GO" id="GO:0006357">
    <property type="term" value="P:regulation of transcription by RNA polymerase II"/>
    <property type="evidence" value="ECO:0007669"/>
    <property type="project" value="TreeGrafter"/>
</dbReference>
<dbReference type="Pfam" id="PF13637">
    <property type="entry name" value="Ank_4"/>
    <property type="match status" value="1"/>
</dbReference>
<evidence type="ECO:0000256" key="7">
    <source>
        <dbReference type="PROSITE-ProRule" id="PRU00023"/>
    </source>
</evidence>
<dbReference type="PROSITE" id="PS50088">
    <property type="entry name" value="ANK_REPEAT"/>
    <property type="match status" value="1"/>
</dbReference>
<comment type="subcellular location">
    <subcellularLocation>
        <location evidence="1">Nucleus</location>
    </subcellularLocation>
</comment>
<dbReference type="InterPro" id="IPR002110">
    <property type="entry name" value="Ankyrin_rpt"/>
</dbReference>
<dbReference type="PROSITE" id="PS50297">
    <property type="entry name" value="ANK_REP_REGION"/>
    <property type="match status" value="1"/>
</dbReference>
<evidence type="ECO:0000256" key="5">
    <source>
        <dbReference type="ARBA" id="ARBA00023163"/>
    </source>
</evidence>
<dbReference type="SUPFAM" id="SSF81296">
    <property type="entry name" value="E set domains"/>
    <property type="match status" value="1"/>
</dbReference>
<dbReference type="InterPro" id="IPR013783">
    <property type="entry name" value="Ig-like_fold"/>
</dbReference>
<evidence type="ECO:0000256" key="2">
    <source>
        <dbReference type="ARBA" id="ARBA00008267"/>
    </source>
</evidence>
<keyword evidence="5" id="KW-0804">Transcription</keyword>
<dbReference type="InterPro" id="IPR000048">
    <property type="entry name" value="IQ_motif_EF-hand-BS"/>
</dbReference>
<feature type="domain" description="CG-1" evidence="9">
    <location>
        <begin position="8"/>
        <end position="134"/>
    </location>
</feature>
<accession>A0A6G1EKE0</accession>
<protein>
    <recommendedName>
        <fullName evidence="9">CG-1 domain-containing protein</fullName>
    </recommendedName>
</protein>
<feature type="region of interest" description="Disordered" evidence="8">
    <location>
        <begin position="138"/>
        <end position="158"/>
    </location>
</feature>
<evidence type="ECO:0000259" key="9">
    <source>
        <dbReference type="PROSITE" id="PS51437"/>
    </source>
</evidence>
<comment type="caution">
    <text evidence="10">The sequence shown here is derived from an EMBL/GenBank/DDBJ whole genome shotgun (WGS) entry which is preliminary data.</text>
</comment>
<evidence type="ECO:0000256" key="8">
    <source>
        <dbReference type="SAM" id="MobiDB-lite"/>
    </source>
</evidence>
<evidence type="ECO:0000256" key="1">
    <source>
        <dbReference type="ARBA" id="ARBA00004123"/>
    </source>
</evidence>
<dbReference type="Gene3D" id="2.60.40.10">
    <property type="entry name" value="Immunoglobulins"/>
    <property type="match status" value="1"/>
</dbReference>
<keyword evidence="3 7" id="KW-0040">ANK repeat</keyword>
<feature type="repeat" description="ANK" evidence="7">
    <location>
        <begin position="550"/>
        <end position="582"/>
    </location>
</feature>
<dbReference type="Pfam" id="PF03859">
    <property type="entry name" value="CG-1"/>
    <property type="match status" value="1"/>
</dbReference>
<dbReference type="InterPro" id="IPR014756">
    <property type="entry name" value="Ig_E-set"/>
</dbReference>
<organism evidence="10 11">
    <name type="scientific">Oryza meyeriana var. granulata</name>
    <dbReference type="NCBI Taxonomy" id="110450"/>
    <lineage>
        <taxon>Eukaryota</taxon>
        <taxon>Viridiplantae</taxon>
        <taxon>Streptophyta</taxon>
        <taxon>Embryophyta</taxon>
        <taxon>Tracheophyta</taxon>
        <taxon>Spermatophyta</taxon>
        <taxon>Magnoliopsida</taxon>
        <taxon>Liliopsida</taxon>
        <taxon>Poales</taxon>
        <taxon>Poaceae</taxon>
        <taxon>BOP clade</taxon>
        <taxon>Oryzoideae</taxon>
        <taxon>Oryzeae</taxon>
        <taxon>Oryzinae</taxon>
        <taxon>Oryza</taxon>
        <taxon>Oryza meyeriana</taxon>
    </lineage>
</organism>
<evidence type="ECO:0000256" key="3">
    <source>
        <dbReference type="ARBA" id="ARBA00023043"/>
    </source>
</evidence>
<name>A0A6G1EKE0_9ORYZ</name>
<dbReference type="PANTHER" id="PTHR23335">
    <property type="entry name" value="CALMODULIN-BINDING TRANSCRIPTION ACTIVATOR CAMTA"/>
    <property type="match status" value="1"/>
</dbReference>
<dbReference type="SMART" id="SM00015">
    <property type="entry name" value="IQ"/>
    <property type="match status" value="3"/>
</dbReference>
<keyword evidence="11" id="KW-1185">Reference proteome</keyword>
<dbReference type="OrthoDB" id="407555at2759"/>
<evidence type="ECO:0000313" key="11">
    <source>
        <dbReference type="Proteomes" id="UP000479710"/>
    </source>
</evidence>
<dbReference type="InterPro" id="IPR036770">
    <property type="entry name" value="Ankyrin_rpt-contain_sf"/>
</dbReference>
<dbReference type="SMART" id="SM00248">
    <property type="entry name" value="ANK"/>
    <property type="match status" value="1"/>
</dbReference>
<dbReference type="Proteomes" id="UP000479710">
    <property type="component" value="Unassembled WGS sequence"/>
</dbReference>
<dbReference type="PROSITE" id="PS51437">
    <property type="entry name" value="CG_1"/>
    <property type="match status" value="1"/>
</dbReference>
<dbReference type="GO" id="GO:0003690">
    <property type="term" value="F:double-stranded DNA binding"/>
    <property type="evidence" value="ECO:0007669"/>
    <property type="project" value="TreeGrafter"/>
</dbReference>
<dbReference type="InterPro" id="IPR005559">
    <property type="entry name" value="CG-1_dom"/>
</dbReference>
<dbReference type="Pfam" id="PF00612">
    <property type="entry name" value="IQ"/>
    <property type="match status" value="2"/>
</dbReference>
<reference evidence="10 11" key="1">
    <citation type="submission" date="2019-11" db="EMBL/GenBank/DDBJ databases">
        <title>Whole genome sequence of Oryza granulata.</title>
        <authorList>
            <person name="Li W."/>
        </authorList>
    </citation>
    <scope>NUCLEOTIDE SEQUENCE [LARGE SCALE GENOMIC DNA]</scope>
    <source>
        <strain evidence="11">cv. Menghai</strain>
        <tissue evidence="10">Leaf</tissue>
    </source>
</reference>
<keyword evidence="6" id="KW-0539">Nucleus</keyword>
<dbReference type="Gene3D" id="1.20.5.190">
    <property type="match status" value="1"/>
</dbReference>
<dbReference type="EMBL" id="SPHZ02000003">
    <property type="protein sequence ID" value="KAF0925525.1"/>
    <property type="molecule type" value="Genomic_DNA"/>
</dbReference>
<dbReference type="Pfam" id="PF01833">
    <property type="entry name" value="TIG"/>
    <property type="match status" value="1"/>
</dbReference>
<comment type="similarity">
    <text evidence="2">Belongs to the CAMTA family.</text>
</comment>
<dbReference type="InterPro" id="IPR002909">
    <property type="entry name" value="IPT_dom"/>
</dbReference>
<evidence type="ECO:0000256" key="6">
    <source>
        <dbReference type="ARBA" id="ARBA00023242"/>
    </source>
</evidence>
<evidence type="ECO:0000313" key="10">
    <source>
        <dbReference type="EMBL" id="KAF0925525.1"/>
    </source>
</evidence>
<evidence type="ECO:0000256" key="4">
    <source>
        <dbReference type="ARBA" id="ARBA00023159"/>
    </source>
</evidence>
<dbReference type="SMART" id="SM01076">
    <property type="entry name" value="CG-1"/>
    <property type="match status" value="1"/>
</dbReference>
<keyword evidence="4" id="KW-0010">Activator</keyword>
<dbReference type="Gene3D" id="1.25.40.20">
    <property type="entry name" value="Ankyrin repeat-containing domain"/>
    <property type="match status" value="1"/>
</dbReference>
<sequence length="846" mass="95502">MQQQGFDTDKLHQEVKSRWLKPKEVLQILQNHKRFIITNKTPHKPPSGAWFLFNRRVLRYFRNDGYEWRKKKNGKTIAEAHEYLKVDNVDALNCYYAHADNNSTFQRRIYWMLDPAYDHIVFVHYRDVQEGSISVSALNDSSTSNQNGSASRAEAQSSPGLTSGLFAPCLNSCSPGSAEEVSSQNMAINNETNNGNQIDWVQQCNQAALRKLKMQLSLEDKEDHGVDAKDIPSNSEAIAVNGIQNEEPGTCRNLVDIFNGLEFSKDNHPKETGLPFSSTIDVLKNSDTWLEEDQIEAILQSASMTVTENQWFKIREVSPEWSYCSESTKVIIAGDFLCDPSHGSWAVLFGDVKVPAEIVQQGVIRCHTPCLNAGKVTVYLIDGNEKACSEAREFEFHNKPTKSVVCENGKPCSEAQEFEFHQRPTESNNELLLLLNYVQMLFDGLVSEQFLKFGLQLPNLECLQVSPSEIMKGTSEQLNRDTTVNCVMEVLLNKKFEEWLSSKFEQNSEGNHFLPRQYHGIVHTIAALGYNWALKLLLSSGVHVNYRDANGWTALHWAARFGREETVVLLLTAGAAAGALSDPTSEDPAAKTPASIASAYGFKGLSAFLSEAELTTHLHSLESKENGASIDGISRVLDRISDTFAPVQGGSDDQLVLKDSLGAIRNAVQAAGRIQTAFRMFSFKKKQQEALQNRDSHILSIREVGAASRVMLEKAALSIQKNFRCWKKRKEFLKIRKNVIKIQARVRAHQQHKKYELLRMVGILEKVMLRWYRKGVGLRGFHSGAMPIDEEEEDDVLKVFRKQRVETAINEAVSRVSSIIDSPVAKQQYRRMLEMYQNKKKDDNEK</sequence>
<dbReference type="SUPFAM" id="SSF48403">
    <property type="entry name" value="Ankyrin repeat"/>
    <property type="match status" value="1"/>
</dbReference>
<gene>
    <name evidence="10" type="ORF">E2562_016712</name>
</gene>
<dbReference type="PROSITE" id="PS50096">
    <property type="entry name" value="IQ"/>
    <property type="match status" value="2"/>
</dbReference>
<proteinExistence type="inferred from homology"/>
<dbReference type="FunFam" id="2.60.40.10:FF:002110">
    <property type="entry name" value="Calmodulin-binding transcription activator 4"/>
    <property type="match status" value="1"/>
</dbReference>
<dbReference type="GO" id="GO:0003712">
    <property type="term" value="F:transcription coregulator activity"/>
    <property type="evidence" value="ECO:0007669"/>
    <property type="project" value="TreeGrafter"/>
</dbReference>
<dbReference type="CDD" id="cd00102">
    <property type="entry name" value="IPT"/>
    <property type="match status" value="1"/>
</dbReference>